<reference evidence="1 2" key="1">
    <citation type="submission" date="2024-05" db="EMBL/GenBank/DDBJ databases">
        <title>Roseateles sp. DJS-2-20 16S ribosomal RNA gene Genome sequencing and assembly.</title>
        <authorList>
            <person name="Woo H."/>
        </authorList>
    </citation>
    <scope>NUCLEOTIDE SEQUENCE [LARGE SCALE GENOMIC DNA]</scope>
    <source>
        <strain evidence="1 2">DJS-2-20</strain>
    </source>
</reference>
<evidence type="ECO:0000313" key="2">
    <source>
        <dbReference type="Proteomes" id="UP001495147"/>
    </source>
</evidence>
<dbReference type="EMBL" id="JBDPZD010000009">
    <property type="protein sequence ID" value="MEO3693673.1"/>
    <property type="molecule type" value="Genomic_DNA"/>
</dbReference>
<dbReference type="Proteomes" id="UP001495147">
    <property type="component" value="Unassembled WGS sequence"/>
</dbReference>
<name>A0ABV0G7H3_9BURK</name>
<sequence length="84" mass="9617">MRLTEWHGPEQASSLLPDWRRRVRLWRRVGLALRAALRPRVARVPSSTLLLEFHAEACAPEGAQVTALYADGRLVARFEEGRRL</sequence>
<keyword evidence="2" id="KW-1185">Reference proteome</keyword>
<organism evidence="1 2">
    <name type="scientific">Roseateles paludis</name>
    <dbReference type="NCBI Taxonomy" id="3145238"/>
    <lineage>
        <taxon>Bacteria</taxon>
        <taxon>Pseudomonadati</taxon>
        <taxon>Pseudomonadota</taxon>
        <taxon>Betaproteobacteria</taxon>
        <taxon>Burkholderiales</taxon>
        <taxon>Sphaerotilaceae</taxon>
        <taxon>Roseateles</taxon>
    </lineage>
</organism>
<proteinExistence type="predicted"/>
<evidence type="ECO:0000313" key="1">
    <source>
        <dbReference type="EMBL" id="MEO3693673.1"/>
    </source>
</evidence>
<gene>
    <name evidence="1" type="ORF">ABDJ85_19540</name>
</gene>
<accession>A0ABV0G7H3</accession>
<comment type="caution">
    <text evidence="1">The sequence shown here is derived from an EMBL/GenBank/DDBJ whole genome shotgun (WGS) entry which is preliminary data.</text>
</comment>
<dbReference type="RefSeq" id="WP_347706483.1">
    <property type="nucleotide sequence ID" value="NZ_JBDPZD010000009.1"/>
</dbReference>
<protein>
    <submittedName>
        <fullName evidence="1">Uncharacterized protein</fullName>
    </submittedName>
</protein>